<evidence type="ECO:0000256" key="3">
    <source>
        <dbReference type="SAM" id="MobiDB-lite"/>
    </source>
</evidence>
<evidence type="ECO:0000313" key="5">
    <source>
        <dbReference type="EMBL" id="KXS18356.1"/>
    </source>
</evidence>
<dbReference type="InterPro" id="IPR000198">
    <property type="entry name" value="RhoGAP_dom"/>
</dbReference>
<feature type="compositionally biased region" description="Polar residues" evidence="3">
    <location>
        <begin position="498"/>
        <end position="510"/>
    </location>
</feature>
<dbReference type="Pfam" id="PF00620">
    <property type="entry name" value="RhoGAP"/>
    <property type="match status" value="1"/>
</dbReference>
<dbReference type="PROSITE" id="PS50238">
    <property type="entry name" value="RHOGAP"/>
    <property type="match status" value="1"/>
</dbReference>
<evidence type="ECO:0000259" key="4">
    <source>
        <dbReference type="PROSITE" id="PS50238"/>
    </source>
</evidence>
<accession>A0A139ANP1</accession>
<evidence type="ECO:0000313" key="6">
    <source>
        <dbReference type="Proteomes" id="UP000070544"/>
    </source>
</evidence>
<feature type="domain" description="Rho-GAP" evidence="4">
    <location>
        <begin position="577"/>
        <end position="704"/>
    </location>
</feature>
<dbReference type="InterPro" id="IPR050729">
    <property type="entry name" value="Rho-GAP"/>
</dbReference>
<dbReference type="PANTHER" id="PTHR23176">
    <property type="entry name" value="RHO/RAC/CDC GTPASE-ACTIVATING PROTEIN"/>
    <property type="match status" value="1"/>
</dbReference>
<dbReference type="AlphaFoldDB" id="A0A139ANP1"/>
<keyword evidence="6" id="KW-1185">Reference proteome</keyword>
<feature type="compositionally biased region" description="Basic and acidic residues" evidence="3">
    <location>
        <begin position="511"/>
        <end position="523"/>
    </location>
</feature>
<dbReference type="EMBL" id="KQ965742">
    <property type="protein sequence ID" value="KXS18356.1"/>
    <property type="molecule type" value="Genomic_DNA"/>
</dbReference>
<feature type="compositionally biased region" description="Low complexity" evidence="3">
    <location>
        <begin position="307"/>
        <end position="328"/>
    </location>
</feature>
<protein>
    <recommendedName>
        <fullName evidence="4">Rho-GAP domain-containing protein</fullName>
    </recommendedName>
</protein>
<feature type="region of interest" description="Disordered" evidence="3">
    <location>
        <begin position="243"/>
        <end position="329"/>
    </location>
</feature>
<dbReference type="SMART" id="SM00324">
    <property type="entry name" value="RhoGAP"/>
    <property type="match status" value="1"/>
</dbReference>
<evidence type="ECO:0000256" key="2">
    <source>
        <dbReference type="SAM" id="Coils"/>
    </source>
</evidence>
<keyword evidence="2" id="KW-0175">Coiled coil</keyword>
<dbReference type="STRING" id="1344416.A0A139ANP1"/>
<dbReference type="Proteomes" id="UP000070544">
    <property type="component" value="Unassembled WGS sequence"/>
</dbReference>
<dbReference type="Gene3D" id="1.10.555.10">
    <property type="entry name" value="Rho GTPase activation protein"/>
    <property type="match status" value="1"/>
</dbReference>
<dbReference type="GO" id="GO:0005096">
    <property type="term" value="F:GTPase activator activity"/>
    <property type="evidence" value="ECO:0007669"/>
    <property type="project" value="UniProtKB-KW"/>
</dbReference>
<gene>
    <name evidence="5" type="ORF">M427DRAFT_208795</name>
</gene>
<proteinExistence type="predicted"/>
<dbReference type="OrthoDB" id="185175at2759"/>
<feature type="compositionally biased region" description="Polar residues" evidence="3">
    <location>
        <begin position="245"/>
        <end position="262"/>
    </location>
</feature>
<feature type="compositionally biased region" description="Polar residues" evidence="3">
    <location>
        <begin position="123"/>
        <end position="136"/>
    </location>
</feature>
<sequence length="704" mass="75457">MDPAVEELREENERLRKENARLSALLDAQTSLLAQVGALPGAPLAPADIGNPAHFVDSGARSVSPPPGAKTPPGLSLVTQLGSTTWSNADTVSPHPDSATPSDGATFVQSVRSDSYTVLHGSPTRSAGSGWSSQPGSPVGTPRNSPGRVWPVGAAVNGVKAVAALLHPRRSKEDHVGGTRMSPSRSSEHDIIARSDLRPVDDWRFGRTGDGLPMLMERPLLPSAGSIRLPGRNLNIPLHPRLTRSDSLLSHPNILQDTSSTPPRELPGTPRHSATPSPDITPPASRRFRRNSSVEALASPPRESRDSGVSSRHSSASSASAQSHSGVDTSRRLSFVKAADVVTLMRAGSPDGSLGGGTYGTFHNRGTTGPALLVSPPSPNTSPRASSPLPDLAGAQQHPKTLSSAATTAPRSQARERKSWFPRPASASGVHPTTSSGKAIPPPIPNRQNKSKRLSWVQPFSLSVSIPGIHRSERRTEDERAEQEPSTPTRRRNETRSLSESLSNFLTSWQTRDKSRESTELKEKKRMSVMTLVFASTVPSPTESTPTTRMFGHNHSMSTSSITPSTTGSSTCNVFGAPLDATLEFARRSVGNFVVPAIVSRCLEFLEAKGLDEEGIYRLSGSFQVVAWLREQFELSGDLDLISAIEEPSCPQYDVHAVATLFKQYLRDLPEPILTRALISEFRGVLGTYYNVARRARASPSDAG</sequence>
<keyword evidence="1" id="KW-0343">GTPase activation</keyword>
<dbReference type="PANTHER" id="PTHR23176:SF129">
    <property type="entry name" value="RHO GTPASE ACTIVATING PROTEIN AT 16F, ISOFORM E-RELATED"/>
    <property type="match status" value="1"/>
</dbReference>
<feature type="coiled-coil region" evidence="2">
    <location>
        <begin position="5"/>
        <end position="32"/>
    </location>
</feature>
<dbReference type="GO" id="GO:0007165">
    <property type="term" value="P:signal transduction"/>
    <property type="evidence" value="ECO:0007669"/>
    <property type="project" value="InterPro"/>
</dbReference>
<feature type="compositionally biased region" description="Polar residues" evidence="3">
    <location>
        <begin position="398"/>
        <end position="411"/>
    </location>
</feature>
<dbReference type="InterPro" id="IPR008936">
    <property type="entry name" value="Rho_GTPase_activation_prot"/>
</dbReference>
<feature type="region of interest" description="Disordered" evidence="3">
    <location>
        <begin position="467"/>
        <end position="523"/>
    </location>
</feature>
<dbReference type="GO" id="GO:0005737">
    <property type="term" value="C:cytoplasm"/>
    <property type="evidence" value="ECO:0007669"/>
    <property type="project" value="TreeGrafter"/>
</dbReference>
<name>A0A139ANP1_GONPJ</name>
<reference evidence="5 6" key="1">
    <citation type="journal article" date="2015" name="Genome Biol. Evol.">
        <title>Phylogenomic analyses indicate that early fungi evolved digesting cell walls of algal ancestors of land plants.</title>
        <authorList>
            <person name="Chang Y."/>
            <person name="Wang S."/>
            <person name="Sekimoto S."/>
            <person name="Aerts A.L."/>
            <person name="Choi C."/>
            <person name="Clum A."/>
            <person name="LaButti K.M."/>
            <person name="Lindquist E.A."/>
            <person name="Yee Ngan C."/>
            <person name="Ohm R.A."/>
            <person name="Salamov A.A."/>
            <person name="Grigoriev I.V."/>
            <person name="Spatafora J.W."/>
            <person name="Berbee M.L."/>
        </authorList>
    </citation>
    <scope>NUCLEOTIDE SEQUENCE [LARGE SCALE GENOMIC DNA]</scope>
    <source>
        <strain evidence="5 6">JEL478</strain>
    </source>
</reference>
<organism evidence="5 6">
    <name type="scientific">Gonapodya prolifera (strain JEL478)</name>
    <name type="common">Monoblepharis prolifera</name>
    <dbReference type="NCBI Taxonomy" id="1344416"/>
    <lineage>
        <taxon>Eukaryota</taxon>
        <taxon>Fungi</taxon>
        <taxon>Fungi incertae sedis</taxon>
        <taxon>Chytridiomycota</taxon>
        <taxon>Chytridiomycota incertae sedis</taxon>
        <taxon>Monoblepharidomycetes</taxon>
        <taxon>Monoblepharidales</taxon>
        <taxon>Gonapodyaceae</taxon>
        <taxon>Gonapodya</taxon>
    </lineage>
</organism>
<feature type="region of interest" description="Disordered" evidence="3">
    <location>
        <begin position="168"/>
        <end position="193"/>
    </location>
</feature>
<feature type="region of interest" description="Disordered" evidence="3">
    <location>
        <begin position="118"/>
        <end position="147"/>
    </location>
</feature>
<feature type="region of interest" description="Disordered" evidence="3">
    <location>
        <begin position="346"/>
        <end position="453"/>
    </location>
</feature>
<dbReference type="SUPFAM" id="SSF48350">
    <property type="entry name" value="GTPase activation domain, GAP"/>
    <property type="match status" value="1"/>
</dbReference>
<evidence type="ECO:0000256" key="1">
    <source>
        <dbReference type="ARBA" id="ARBA00022468"/>
    </source>
</evidence>